<keyword evidence="2" id="KW-1133">Transmembrane helix</keyword>
<evidence type="ECO:0000256" key="1">
    <source>
        <dbReference type="SAM" id="MobiDB-lite"/>
    </source>
</evidence>
<feature type="region of interest" description="Disordered" evidence="1">
    <location>
        <begin position="93"/>
        <end position="112"/>
    </location>
</feature>
<dbReference type="Proteomes" id="UP000272942">
    <property type="component" value="Unassembled WGS sequence"/>
</dbReference>
<evidence type="ECO:0000256" key="2">
    <source>
        <dbReference type="SAM" id="Phobius"/>
    </source>
</evidence>
<name>A0A3P8GV37_9TREM</name>
<protein>
    <submittedName>
        <fullName evidence="3">Uncharacterized protein</fullName>
    </submittedName>
</protein>
<accession>A0A3P8GV37</accession>
<feature type="transmembrane region" description="Helical" evidence="2">
    <location>
        <begin position="63"/>
        <end position="82"/>
    </location>
</feature>
<sequence>MSSLVLDFNGSAHCYRTMLDLATRFVLFRRGEPIAPGWVRSRLASATRYLRWYRTSSPMVDNASLVLGILLIIMAAASAFQLRHLMDIHANRSTTSESIEPVSSRQPTSVLT</sequence>
<organism evidence="3 4">
    <name type="scientific">Echinostoma caproni</name>
    <dbReference type="NCBI Taxonomy" id="27848"/>
    <lineage>
        <taxon>Eukaryota</taxon>
        <taxon>Metazoa</taxon>
        <taxon>Spiralia</taxon>
        <taxon>Lophotrochozoa</taxon>
        <taxon>Platyhelminthes</taxon>
        <taxon>Trematoda</taxon>
        <taxon>Digenea</taxon>
        <taxon>Plagiorchiida</taxon>
        <taxon>Echinostomata</taxon>
        <taxon>Echinostomatoidea</taxon>
        <taxon>Echinostomatidae</taxon>
        <taxon>Echinostoma</taxon>
    </lineage>
</organism>
<gene>
    <name evidence="3" type="ORF">ECPE_LOCUS15770</name>
</gene>
<reference evidence="3 4" key="1">
    <citation type="submission" date="2018-11" db="EMBL/GenBank/DDBJ databases">
        <authorList>
            <consortium name="Pathogen Informatics"/>
        </authorList>
    </citation>
    <scope>NUCLEOTIDE SEQUENCE [LARGE SCALE GENOMIC DNA]</scope>
    <source>
        <strain evidence="3 4">Egypt</strain>
    </source>
</reference>
<keyword evidence="2" id="KW-0812">Transmembrane</keyword>
<keyword evidence="4" id="KW-1185">Reference proteome</keyword>
<evidence type="ECO:0000313" key="3">
    <source>
        <dbReference type="EMBL" id="VDP93042.1"/>
    </source>
</evidence>
<dbReference type="AlphaFoldDB" id="A0A3P8GV37"/>
<dbReference type="EMBL" id="UZAN01061703">
    <property type="protein sequence ID" value="VDP93042.1"/>
    <property type="molecule type" value="Genomic_DNA"/>
</dbReference>
<proteinExistence type="predicted"/>
<evidence type="ECO:0000313" key="4">
    <source>
        <dbReference type="Proteomes" id="UP000272942"/>
    </source>
</evidence>
<keyword evidence="2" id="KW-0472">Membrane</keyword>